<organism evidence="2 3">
    <name type="scientific">Pleurodeles waltl</name>
    <name type="common">Iberian ribbed newt</name>
    <dbReference type="NCBI Taxonomy" id="8319"/>
    <lineage>
        <taxon>Eukaryota</taxon>
        <taxon>Metazoa</taxon>
        <taxon>Chordata</taxon>
        <taxon>Craniata</taxon>
        <taxon>Vertebrata</taxon>
        <taxon>Euteleostomi</taxon>
        <taxon>Amphibia</taxon>
        <taxon>Batrachia</taxon>
        <taxon>Caudata</taxon>
        <taxon>Salamandroidea</taxon>
        <taxon>Salamandridae</taxon>
        <taxon>Pleurodelinae</taxon>
        <taxon>Pleurodeles</taxon>
    </lineage>
</organism>
<proteinExistence type="predicted"/>
<comment type="caution">
    <text evidence="2">The sequence shown here is derived from an EMBL/GenBank/DDBJ whole genome shotgun (WGS) entry which is preliminary data.</text>
</comment>
<dbReference type="AlphaFoldDB" id="A0AAV7QVT1"/>
<accession>A0AAV7QVT1</accession>
<gene>
    <name evidence="2" type="ORF">NDU88_010824</name>
</gene>
<evidence type="ECO:0000256" key="1">
    <source>
        <dbReference type="SAM" id="MobiDB-lite"/>
    </source>
</evidence>
<reference evidence="2" key="1">
    <citation type="journal article" date="2022" name="bioRxiv">
        <title>Sequencing and chromosome-scale assembly of the giantPleurodeles waltlgenome.</title>
        <authorList>
            <person name="Brown T."/>
            <person name="Elewa A."/>
            <person name="Iarovenko S."/>
            <person name="Subramanian E."/>
            <person name="Araus A.J."/>
            <person name="Petzold A."/>
            <person name="Susuki M."/>
            <person name="Suzuki K.-i.T."/>
            <person name="Hayashi T."/>
            <person name="Toyoda A."/>
            <person name="Oliveira C."/>
            <person name="Osipova E."/>
            <person name="Leigh N.D."/>
            <person name="Simon A."/>
            <person name="Yun M.H."/>
        </authorList>
    </citation>
    <scope>NUCLEOTIDE SEQUENCE</scope>
    <source>
        <strain evidence="2">20211129_DDA</strain>
        <tissue evidence="2">Liver</tissue>
    </source>
</reference>
<protein>
    <submittedName>
        <fullName evidence="2">Uncharacterized protein</fullName>
    </submittedName>
</protein>
<name>A0AAV7QVT1_PLEWA</name>
<keyword evidence="3" id="KW-1185">Reference proteome</keyword>
<evidence type="ECO:0000313" key="2">
    <source>
        <dbReference type="EMBL" id="KAJ1144526.1"/>
    </source>
</evidence>
<dbReference type="EMBL" id="JANPWB010000010">
    <property type="protein sequence ID" value="KAJ1144526.1"/>
    <property type="molecule type" value="Genomic_DNA"/>
</dbReference>
<sequence length="96" mass="10537">MFAVQHFHFPMRYAPADAMPRAQEIHPGTDCMPRRAVPIVLAGSVSPACGVCFRLKWASRGPGRAPAATRLLPPHSNNDATGRRERYYIGGPRPQA</sequence>
<evidence type="ECO:0000313" key="3">
    <source>
        <dbReference type="Proteomes" id="UP001066276"/>
    </source>
</evidence>
<dbReference type="Proteomes" id="UP001066276">
    <property type="component" value="Chromosome 6"/>
</dbReference>
<feature type="region of interest" description="Disordered" evidence="1">
    <location>
        <begin position="62"/>
        <end position="96"/>
    </location>
</feature>